<dbReference type="EMBL" id="JAGSXJ010000046">
    <property type="protein sequence ID" value="KAH6662391.1"/>
    <property type="molecule type" value="Genomic_DNA"/>
</dbReference>
<feature type="binding site" evidence="3">
    <location>
        <position position="231"/>
    </location>
    <ligand>
        <name>FAD</name>
        <dbReference type="ChEBI" id="CHEBI:57692"/>
    </ligand>
</feature>
<dbReference type="Pfam" id="PF00732">
    <property type="entry name" value="GMC_oxred_N"/>
    <property type="match status" value="1"/>
</dbReference>
<reference evidence="7" key="1">
    <citation type="journal article" date="2021" name="Nat. Commun.">
        <title>Genetic determinants of endophytism in the Arabidopsis root mycobiome.</title>
        <authorList>
            <person name="Mesny F."/>
            <person name="Miyauchi S."/>
            <person name="Thiergart T."/>
            <person name="Pickel B."/>
            <person name="Atanasova L."/>
            <person name="Karlsson M."/>
            <person name="Huettel B."/>
            <person name="Barry K.W."/>
            <person name="Haridas S."/>
            <person name="Chen C."/>
            <person name="Bauer D."/>
            <person name="Andreopoulos W."/>
            <person name="Pangilinan J."/>
            <person name="LaButti K."/>
            <person name="Riley R."/>
            <person name="Lipzen A."/>
            <person name="Clum A."/>
            <person name="Drula E."/>
            <person name="Henrissat B."/>
            <person name="Kohler A."/>
            <person name="Grigoriev I.V."/>
            <person name="Martin F.M."/>
            <person name="Hacquard S."/>
        </authorList>
    </citation>
    <scope>NUCLEOTIDE SEQUENCE</scope>
    <source>
        <strain evidence="7">MPI-SDFR-AT-0117</strain>
    </source>
</reference>
<dbReference type="PROSITE" id="PS00623">
    <property type="entry name" value="GMC_OXRED_1"/>
    <property type="match status" value="1"/>
</dbReference>
<dbReference type="SUPFAM" id="SSF54373">
    <property type="entry name" value="FAD-linked reductases, C-terminal domain"/>
    <property type="match status" value="1"/>
</dbReference>
<keyword evidence="8" id="KW-1185">Reference proteome</keyword>
<sequence length="557" mass="60189">MSSTFDFIIVGSGPSGASLAAKLAASDTRPTVLLLEAGPSSLDKESLIGFDRFPLALNQAPLNWPLTTTPQEHLNQRCIDLPTGKALGGSSAINVAMWTVGHAADYDEWARRVDDDSFNWSNVQRHLTGMTAYNRTGPQTWGRYSRPTSWDQEESAEIQLEMAENNLKQAIPILDAFVECGHAVNTDPNSGEPLGVGVLPLTMHDSWRVTAAVAFLDNVPSNLAIMTDVLVEKILFEGTTAVGVSAGDQTFLASKEVIISAGALRTPQLLMVSGVGPRNHLEDKIITCVKDLPVGQTLQDHTVFAMMWEVKPTFSDPIVHLFDPATMALARSEFIKKGTGPLKDFYAPMPVVYLRDPGVAESEEIKALGDDAMHLLHPTLPLGEICPVLPGVGGDFSKNYLRISAFNMATTSVGSVTLKSANMADDPIVDPNYLSTAFDGRNAVALARAARGVMRDSSLKNSIIGDEWVPKGDSDDEVLEFVKDTAISAWHYSCSVRMAKEDDGSGCLDSDFRVFGINGLRVADMSAAPLLPQCHPQAVAYLIGDILAEKLREEYAL</sequence>
<name>A0A9P9A3B5_9PEZI</name>
<dbReference type="InterPro" id="IPR000172">
    <property type="entry name" value="GMC_OxRdtase_N"/>
</dbReference>
<protein>
    <recommendedName>
        <fullName evidence="5 6">Glucose-methanol-choline oxidoreductase N-terminal domain-containing protein</fullName>
    </recommendedName>
</protein>
<organism evidence="7 8">
    <name type="scientific">Plectosphaerella plurivora</name>
    <dbReference type="NCBI Taxonomy" id="936078"/>
    <lineage>
        <taxon>Eukaryota</taxon>
        <taxon>Fungi</taxon>
        <taxon>Dikarya</taxon>
        <taxon>Ascomycota</taxon>
        <taxon>Pezizomycotina</taxon>
        <taxon>Sordariomycetes</taxon>
        <taxon>Hypocreomycetidae</taxon>
        <taxon>Glomerellales</taxon>
        <taxon>Plectosphaerellaceae</taxon>
        <taxon>Plectosphaerella</taxon>
    </lineage>
</organism>
<gene>
    <name evidence="7" type="ORF">F5X68DRAFT_237682</name>
</gene>
<comment type="caution">
    <text evidence="7">The sequence shown here is derived from an EMBL/GenBank/DDBJ whole genome shotgun (WGS) entry which is preliminary data.</text>
</comment>
<evidence type="ECO:0000313" key="7">
    <source>
        <dbReference type="EMBL" id="KAH6662391.1"/>
    </source>
</evidence>
<dbReference type="SUPFAM" id="SSF51905">
    <property type="entry name" value="FAD/NAD(P)-binding domain"/>
    <property type="match status" value="1"/>
</dbReference>
<dbReference type="InterPro" id="IPR007867">
    <property type="entry name" value="GMC_OxRtase_C"/>
</dbReference>
<keyword evidence="3 4" id="KW-0274">FAD</keyword>
<dbReference type="AlphaFoldDB" id="A0A9P9A3B5"/>
<evidence type="ECO:0000259" key="5">
    <source>
        <dbReference type="PROSITE" id="PS00623"/>
    </source>
</evidence>
<proteinExistence type="inferred from homology"/>
<dbReference type="GO" id="GO:0016614">
    <property type="term" value="F:oxidoreductase activity, acting on CH-OH group of donors"/>
    <property type="evidence" value="ECO:0007669"/>
    <property type="project" value="InterPro"/>
</dbReference>
<dbReference type="Gene3D" id="3.50.50.60">
    <property type="entry name" value="FAD/NAD(P)-binding domain"/>
    <property type="match status" value="1"/>
</dbReference>
<comment type="similarity">
    <text evidence="1 4">Belongs to the GMC oxidoreductase family.</text>
</comment>
<feature type="domain" description="Glucose-methanol-choline oxidoreductase N-terminal" evidence="6">
    <location>
        <begin position="262"/>
        <end position="276"/>
    </location>
</feature>
<dbReference type="InterPro" id="IPR036188">
    <property type="entry name" value="FAD/NAD-bd_sf"/>
</dbReference>
<evidence type="ECO:0000256" key="3">
    <source>
        <dbReference type="PIRSR" id="PIRSR000137-2"/>
    </source>
</evidence>
<feature type="binding site" evidence="3">
    <location>
        <begin position="536"/>
        <end position="537"/>
    </location>
    <ligand>
        <name>FAD</name>
        <dbReference type="ChEBI" id="CHEBI:57692"/>
    </ligand>
</feature>
<evidence type="ECO:0000313" key="8">
    <source>
        <dbReference type="Proteomes" id="UP000770015"/>
    </source>
</evidence>
<evidence type="ECO:0000256" key="2">
    <source>
        <dbReference type="PIRSR" id="PIRSR000137-1"/>
    </source>
</evidence>
<feature type="binding site" evidence="3">
    <location>
        <begin position="490"/>
        <end position="491"/>
    </location>
    <ligand>
        <name>FAD</name>
        <dbReference type="ChEBI" id="CHEBI:57692"/>
    </ligand>
</feature>
<dbReference type="GO" id="GO:0050660">
    <property type="term" value="F:flavin adenine dinucleotide binding"/>
    <property type="evidence" value="ECO:0007669"/>
    <property type="project" value="InterPro"/>
</dbReference>
<keyword evidence="4" id="KW-0285">Flavoprotein</keyword>
<evidence type="ECO:0000259" key="6">
    <source>
        <dbReference type="PROSITE" id="PS00624"/>
    </source>
</evidence>
<feature type="domain" description="Glucose-methanol-choline oxidoreductase N-terminal" evidence="5">
    <location>
        <begin position="84"/>
        <end position="107"/>
    </location>
</feature>
<evidence type="ECO:0000256" key="4">
    <source>
        <dbReference type="RuleBase" id="RU003968"/>
    </source>
</evidence>
<dbReference type="PANTHER" id="PTHR11552:SF134">
    <property type="entry name" value="GLUCOSE-METHANOL-CHOLINE OXIDOREDUCTASE N-TERMINAL DOMAIN-CONTAINING PROTEIN"/>
    <property type="match status" value="1"/>
</dbReference>
<dbReference type="PROSITE" id="PS00624">
    <property type="entry name" value="GMC_OXRED_2"/>
    <property type="match status" value="1"/>
</dbReference>
<dbReference type="Gene3D" id="3.30.560.10">
    <property type="entry name" value="Glucose Oxidase, domain 3"/>
    <property type="match status" value="1"/>
</dbReference>
<dbReference type="PIRSF" id="PIRSF000137">
    <property type="entry name" value="Alcohol_oxidase"/>
    <property type="match status" value="1"/>
</dbReference>
<accession>A0A9P9A3B5</accession>
<dbReference type="OrthoDB" id="269227at2759"/>
<dbReference type="Proteomes" id="UP000770015">
    <property type="component" value="Unassembled WGS sequence"/>
</dbReference>
<feature type="active site" description="Proton acceptor" evidence="2">
    <location>
        <position position="535"/>
    </location>
</feature>
<dbReference type="InterPro" id="IPR012132">
    <property type="entry name" value="GMC_OxRdtase"/>
</dbReference>
<feature type="active site" description="Proton donor" evidence="2">
    <location>
        <position position="491"/>
    </location>
</feature>
<dbReference type="PANTHER" id="PTHR11552">
    <property type="entry name" value="GLUCOSE-METHANOL-CHOLINE GMC OXIDOREDUCTASE"/>
    <property type="match status" value="1"/>
</dbReference>
<dbReference type="Pfam" id="PF05199">
    <property type="entry name" value="GMC_oxred_C"/>
    <property type="match status" value="1"/>
</dbReference>
<evidence type="ECO:0000256" key="1">
    <source>
        <dbReference type="ARBA" id="ARBA00010790"/>
    </source>
</evidence>
<comment type="cofactor">
    <cofactor evidence="3">
        <name>FAD</name>
        <dbReference type="ChEBI" id="CHEBI:57692"/>
    </cofactor>
</comment>